<evidence type="ECO:0000256" key="1">
    <source>
        <dbReference type="ARBA" id="ARBA00022598"/>
    </source>
</evidence>
<dbReference type="EMBL" id="UINC01168949">
    <property type="protein sequence ID" value="SVD72250.1"/>
    <property type="molecule type" value="Genomic_DNA"/>
</dbReference>
<organism evidence="5">
    <name type="scientific">marine metagenome</name>
    <dbReference type="NCBI Taxonomy" id="408172"/>
    <lineage>
        <taxon>unclassified sequences</taxon>
        <taxon>metagenomes</taxon>
        <taxon>ecological metagenomes</taxon>
    </lineage>
</organism>
<sequence length="126" mass="13905">MASELPLHRVEITPKSLEGLKDTRGDSIRRQLANDYGIIVDEVRSIIGYLVRADLDSNQQRQMVTDLFCDPVIEHGTINNQLLDNEQIFSDKPDVVIQIGFKPGVTDNAAQAGLDGLRTLFPNAGS</sequence>
<evidence type="ECO:0000313" key="5">
    <source>
        <dbReference type="EMBL" id="SVD72250.1"/>
    </source>
</evidence>
<reference evidence="5" key="1">
    <citation type="submission" date="2018-05" db="EMBL/GenBank/DDBJ databases">
        <authorList>
            <person name="Lanie J.A."/>
            <person name="Ng W.-L."/>
            <person name="Kazmierczak K.M."/>
            <person name="Andrzejewski T.M."/>
            <person name="Davidsen T.M."/>
            <person name="Wayne K.J."/>
            <person name="Tettelin H."/>
            <person name="Glass J.I."/>
            <person name="Rusch D."/>
            <person name="Podicherti R."/>
            <person name="Tsui H.-C.T."/>
            <person name="Winkler M.E."/>
        </authorList>
    </citation>
    <scope>NUCLEOTIDE SEQUENCE</scope>
</reference>
<keyword evidence="3" id="KW-0658">Purine biosynthesis</keyword>
<dbReference type="Gene3D" id="3.30.1280.10">
    <property type="entry name" value="Phosphoribosylformylglycinamidine synthase subunit PurS"/>
    <property type="match status" value="1"/>
</dbReference>
<keyword evidence="2" id="KW-0547">Nucleotide-binding</keyword>
<keyword evidence="4" id="KW-0067">ATP-binding</keyword>
<evidence type="ECO:0008006" key="6">
    <source>
        <dbReference type="Google" id="ProtNLM"/>
    </source>
</evidence>
<proteinExistence type="predicted"/>
<name>A0A382XN24_9ZZZZ</name>
<dbReference type="AlphaFoldDB" id="A0A382XN24"/>
<accession>A0A382XN24</accession>
<gene>
    <name evidence="5" type="ORF">METZ01_LOCUS425104</name>
</gene>
<dbReference type="InterPro" id="IPR036604">
    <property type="entry name" value="PurS-like_sf"/>
</dbReference>
<feature type="non-terminal residue" evidence="5">
    <location>
        <position position="126"/>
    </location>
</feature>
<dbReference type="GO" id="GO:0006164">
    <property type="term" value="P:purine nucleotide biosynthetic process"/>
    <property type="evidence" value="ECO:0007669"/>
    <property type="project" value="UniProtKB-KW"/>
</dbReference>
<evidence type="ECO:0000256" key="2">
    <source>
        <dbReference type="ARBA" id="ARBA00022741"/>
    </source>
</evidence>
<dbReference type="GO" id="GO:0016874">
    <property type="term" value="F:ligase activity"/>
    <property type="evidence" value="ECO:0007669"/>
    <property type="project" value="UniProtKB-KW"/>
</dbReference>
<evidence type="ECO:0000256" key="3">
    <source>
        <dbReference type="ARBA" id="ARBA00022755"/>
    </source>
</evidence>
<evidence type="ECO:0000256" key="4">
    <source>
        <dbReference type="ARBA" id="ARBA00022840"/>
    </source>
</evidence>
<keyword evidence="1" id="KW-0436">Ligase</keyword>
<protein>
    <recommendedName>
        <fullName evidence="6">Phosphoribosylformylglycinamidine synthase linker domain-containing protein</fullName>
    </recommendedName>
</protein>
<dbReference type="GO" id="GO:0005524">
    <property type="term" value="F:ATP binding"/>
    <property type="evidence" value="ECO:0007669"/>
    <property type="project" value="UniProtKB-KW"/>
</dbReference>